<organism evidence="2 3">
    <name type="scientific">Ilex paraguariensis</name>
    <name type="common">yerba mate</name>
    <dbReference type="NCBI Taxonomy" id="185542"/>
    <lineage>
        <taxon>Eukaryota</taxon>
        <taxon>Viridiplantae</taxon>
        <taxon>Streptophyta</taxon>
        <taxon>Embryophyta</taxon>
        <taxon>Tracheophyta</taxon>
        <taxon>Spermatophyta</taxon>
        <taxon>Magnoliopsida</taxon>
        <taxon>eudicotyledons</taxon>
        <taxon>Gunneridae</taxon>
        <taxon>Pentapetalae</taxon>
        <taxon>asterids</taxon>
        <taxon>campanulids</taxon>
        <taxon>Aquifoliales</taxon>
        <taxon>Aquifoliaceae</taxon>
        <taxon>Ilex</taxon>
    </lineage>
</organism>
<reference evidence="2 3" key="1">
    <citation type="submission" date="2024-02" db="EMBL/GenBank/DDBJ databases">
        <authorList>
            <person name="Vignale AGUSTIN F."/>
            <person name="Sosa J E."/>
            <person name="Modenutti C."/>
        </authorList>
    </citation>
    <scope>NUCLEOTIDE SEQUENCE [LARGE SCALE GENOMIC DNA]</scope>
</reference>
<feature type="region of interest" description="Disordered" evidence="1">
    <location>
        <begin position="1"/>
        <end position="115"/>
    </location>
</feature>
<evidence type="ECO:0000313" key="3">
    <source>
        <dbReference type="Proteomes" id="UP001642360"/>
    </source>
</evidence>
<gene>
    <name evidence="2" type="ORF">ILEXP_LOCUS9354</name>
</gene>
<dbReference type="PANTHER" id="PTHR31257:SF2">
    <property type="entry name" value="RICIN B-LIKE LECTIN EULS3"/>
    <property type="match status" value="1"/>
</dbReference>
<evidence type="ECO:0000256" key="1">
    <source>
        <dbReference type="SAM" id="MobiDB-lite"/>
    </source>
</evidence>
<dbReference type="AlphaFoldDB" id="A0ABC8R9W8"/>
<comment type="caution">
    <text evidence="2">The sequence shown here is derived from an EMBL/GenBank/DDBJ whole genome shotgun (WGS) entry which is preliminary data.</text>
</comment>
<dbReference type="PANTHER" id="PTHR31257">
    <property type="entry name" value="RICIN B-LIKE LECTIN EULS3"/>
    <property type="match status" value="1"/>
</dbReference>
<dbReference type="InterPro" id="IPR040249">
    <property type="entry name" value="Ricin_B-like_lectin_EULS3-like"/>
</dbReference>
<feature type="compositionally biased region" description="Pro residues" evidence="1">
    <location>
        <begin position="19"/>
        <end position="35"/>
    </location>
</feature>
<protein>
    <submittedName>
        <fullName evidence="2">Uncharacterized protein</fullName>
    </submittedName>
</protein>
<feature type="compositionally biased region" description="Basic residues" evidence="1">
    <location>
        <begin position="1"/>
        <end position="11"/>
    </location>
</feature>
<accession>A0ABC8R9W8</accession>
<keyword evidence="3" id="KW-1185">Reference proteome</keyword>
<name>A0ABC8R9W8_9AQUA</name>
<dbReference type="Proteomes" id="UP001642360">
    <property type="component" value="Unassembled WGS sequence"/>
</dbReference>
<feature type="compositionally biased region" description="Pro residues" evidence="1">
    <location>
        <begin position="59"/>
        <end position="76"/>
    </location>
</feature>
<feature type="compositionally biased region" description="Basic residues" evidence="1">
    <location>
        <begin position="95"/>
        <end position="106"/>
    </location>
</feature>
<sequence>MEYPSRHHHRREGGDEDYPPPPPPFDPSRPHPPPSYYGGGSEPPPPPPPSQVAHVFHEGPPPPDYYHQQPPPPPSYHPHATAVQHVSHESETNPHHHLPHFSHHNTHQPGSELAEKPSVRVFSKAEKNYSLTIRHGKVILAPSDPSDRFQHWIKDEKYSTRVKDEQGYPSFALVNKASGQAMKHSIGATHPVCSSLTS</sequence>
<dbReference type="EMBL" id="CAUOFW020001170">
    <property type="protein sequence ID" value="CAK9141734.1"/>
    <property type="molecule type" value="Genomic_DNA"/>
</dbReference>
<proteinExistence type="predicted"/>
<evidence type="ECO:0000313" key="2">
    <source>
        <dbReference type="EMBL" id="CAK9141734.1"/>
    </source>
</evidence>